<dbReference type="STRING" id="1346791.M529_02615"/>
<keyword evidence="2" id="KW-1185">Reference proteome</keyword>
<sequence length="37" mass="4396">MWVYDFVEGRTHDGRKFRILTTIDEANRECLALIVAR</sequence>
<comment type="caution">
    <text evidence="1">The sequence shown here is derived from an EMBL/GenBank/DDBJ whole genome shotgun (WGS) entry which is preliminary data.</text>
</comment>
<reference evidence="1 2" key="1">
    <citation type="journal article" date="2013" name="Genome Announc.">
        <title>Draft Genome Sequence of Sphingobium ummariense Strain RL-3, a Hexachlorocyclohexane-Degrading Bacterium.</title>
        <authorList>
            <person name="Kohli P."/>
            <person name="Dua A."/>
            <person name="Sangwan N."/>
            <person name="Oldach P."/>
            <person name="Khurana J.P."/>
            <person name="Lal R."/>
        </authorList>
    </citation>
    <scope>NUCLEOTIDE SEQUENCE [LARGE SCALE GENOMIC DNA]</scope>
    <source>
        <strain evidence="1 2">RL-3</strain>
    </source>
</reference>
<proteinExistence type="predicted"/>
<name>T0KB53_9SPHN</name>
<dbReference type="EMBL" id="AUWY01000023">
    <property type="protein sequence ID" value="EQB33924.1"/>
    <property type="molecule type" value="Genomic_DNA"/>
</dbReference>
<accession>T0KB53</accession>
<dbReference type="PATRIC" id="fig|1346791.3.peg.511"/>
<evidence type="ECO:0008006" key="3">
    <source>
        <dbReference type="Google" id="ProtNLM"/>
    </source>
</evidence>
<evidence type="ECO:0000313" key="1">
    <source>
        <dbReference type="EMBL" id="EQB33924.1"/>
    </source>
</evidence>
<gene>
    <name evidence="1" type="ORF">M529_02615</name>
</gene>
<dbReference type="eggNOG" id="COG2801">
    <property type="taxonomic scope" value="Bacteria"/>
</dbReference>
<protein>
    <recommendedName>
        <fullName evidence="3">Transposase</fullName>
    </recommendedName>
</protein>
<evidence type="ECO:0000313" key="2">
    <source>
        <dbReference type="Proteomes" id="UP000015523"/>
    </source>
</evidence>
<dbReference type="Proteomes" id="UP000015523">
    <property type="component" value="Unassembled WGS sequence"/>
</dbReference>
<dbReference type="AlphaFoldDB" id="T0KB53"/>
<organism evidence="1 2">
    <name type="scientific">Sphingobium ummariense RL-3</name>
    <dbReference type="NCBI Taxonomy" id="1346791"/>
    <lineage>
        <taxon>Bacteria</taxon>
        <taxon>Pseudomonadati</taxon>
        <taxon>Pseudomonadota</taxon>
        <taxon>Alphaproteobacteria</taxon>
        <taxon>Sphingomonadales</taxon>
        <taxon>Sphingomonadaceae</taxon>
        <taxon>Sphingobium</taxon>
    </lineage>
</organism>